<protein>
    <recommendedName>
        <fullName evidence="4">Transmembrane protein</fullName>
    </recommendedName>
</protein>
<evidence type="ECO:0000313" key="3">
    <source>
        <dbReference type="Proteomes" id="UP000237000"/>
    </source>
</evidence>
<keyword evidence="3" id="KW-1185">Reference proteome</keyword>
<reference evidence="3" key="1">
    <citation type="submission" date="2016-06" db="EMBL/GenBank/DDBJ databases">
        <title>Parallel loss of symbiosis genes in relatives of nitrogen-fixing non-legume Parasponia.</title>
        <authorList>
            <person name="Van Velzen R."/>
            <person name="Holmer R."/>
            <person name="Bu F."/>
            <person name="Rutten L."/>
            <person name="Van Zeijl A."/>
            <person name="Liu W."/>
            <person name="Santuari L."/>
            <person name="Cao Q."/>
            <person name="Sharma T."/>
            <person name="Shen D."/>
            <person name="Roswanjaya Y."/>
            <person name="Wardhani T."/>
            <person name="Kalhor M.S."/>
            <person name="Jansen J."/>
            <person name="Van den Hoogen J."/>
            <person name="Gungor B."/>
            <person name="Hartog M."/>
            <person name="Hontelez J."/>
            <person name="Verver J."/>
            <person name="Yang W.-C."/>
            <person name="Schijlen E."/>
            <person name="Repin R."/>
            <person name="Schilthuizen M."/>
            <person name="Schranz E."/>
            <person name="Heidstra R."/>
            <person name="Miyata K."/>
            <person name="Fedorova E."/>
            <person name="Kohlen W."/>
            <person name="Bisseling T."/>
            <person name="Smit S."/>
            <person name="Geurts R."/>
        </authorList>
    </citation>
    <scope>NUCLEOTIDE SEQUENCE [LARGE SCALE GENOMIC DNA]</scope>
    <source>
        <strain evidence="3">cv. RG33-2</strain>
    </source>
</reference>
<keyword evidence="1" id="KW-0812">Transmembrane</keyword>
<accession>A0A2P5BHA2</accession>
<comment type="caution">
    <text evidence="2">The sequence shown here is derived from an EMBL/GenBank/DDBJ whole genome shotgun (WGS) entry which is preliminary data.</text>
</comment>
<evidence type="ECO:0000313" key="2">
    <source>
        <dbReference type="EMBL" id="PON48178.1"/>
    </source>
</evidence>
<keyword evidence="1" id="KW-0472">Membrane</keyword>
<dbReference type="InParanoid" id="A0A2P5BHA2"/>
<gene>
    <name evidence="2" type="ORF">TorRG33x02_321020</name>
</gene>
<evidence type="ECO:0008006" key="4">
    <source>
        <dbReference type="Google" id="ProtNLM"/>
    </source>
</evidence>
<keyword evidence="1" id="KW-1133">Transmembrane helix</keyword>
<evidence type="ECO:0000256" key="1">
    <source>
        <dbReference type="SAM" id="Phobius"/>
    </source>
</evidence>
<proteinExistence type="predicted"/>
<dbReference type="Proteomes" id="UP000237000">
    <property type="component" value="Unassembled WGS sequence"/>
</dbReference>
<organism evidence="2 3">
    <name type="scientific">Trema orientale</name>
    <name type="common">Charcoal tree</name>
    <name type="synonym">Celtis orientalis</name>
    <dbReference type="NCBI Taxonomy" id="63057"/>
    <lineage>
        <taxon>Eukaryota</taxon>
        <taxon>Viridiplantae</taxon>
        <taxon>Streptophyta</taxon>
        <taxon>Embryophyta</taxon>
        <taxon>Tracheophyta</taxon>
        <taxon>Spermatophyta</taxon>
        <taxon>Magnoliopsida</taxon>
        <taxon>eudicotyledons</taxon>
        <taxon>Gunneridae</taxon>
        <taxon>Pentapetalae</taxon>
        <taxon>rosids</taxon>
        <taxon>fabids</taxon>
        <taxon>Rosales</taxon>
        <taxon>Cannabaceae</taxon>
        <taxon>Trema</taxon>
    </lineage>
</organism>
<feature type="transmembrane region" description="Helical" evidence="1">
    <location>
        <begin position="16"/>
        <end position="39"/>
    </location>
</feature>
<dbReference type="EMBL" id="JXTC01000521">
    <property type="protein sequence ID" value="PON48178.1"/>
    <property type="molecule type" value="Genomic_DNA"/>
</dbReference>
<name>A0A2P5BHA2_TREOI</name>
<sequence length="45" mass="5058">MADSISWLCIIPDLCLVLTSLSLSLSSLFPFLFQLLFLIQVSQKL</sequence>
<dbReference type="AlphaFoldDB" id="A0A2P5BHA2"/>